<accession>A0AA88KSP6</accession>
<dbReference type="PANTHER" id="PTHR22930:SF85">
    <property type="entry name" value="GH03217P-RELATED"/>
    <property type="match status" value="1"/>
</dbReference>
<feature type="domain" description="DDE Tnp4" evidence="8">
    <location>
        <begin position="297"/>
        <end position="393"/>
    </location>
</feature>
<evidence type="ECO:0000256" key="1">
    <source>
        <dbReference type="ARBA" id="ARBA00001968"/>
    </source>
</evidence>
<evidence type="ECO:0000313" key="10">
    <source>
        <dbReference type="Proteomes" id="UP001187531"/>
    </source>
</evidence>
<comment type="caution">
    <text evidence="9">The sequence shown here is derived from an EMBL/GenBank/DDBJ whole genome shotgun (WGS) entry which is preliminary data.</text>
</comment>
<dbReference type="PANTHER" id="PTHR22930">
    <property type="match status" value="1"/>
</dbReference>
<dbReference type="InterPro" id="IPR045249">
    <property type="entry name" value="HARBI1-like"/>
</dbReference>
<comment type="cofactor">
    <cofactor evidence="1">
        <name>a divalent metal cation</name>
        <dbReference type="ChEBI" id="CHEBI:60240"/>
    </cofactor>
</comment>
<dbReference type="AlphaFoldDB" id="A0AA88KSP6"/>
<evidence type="ECO:0000256" key="6">
    <source>
        <dbReference type="ARBA" id="ARBA00022801"/>
    </source>
</evidence>
<keyword evidence="4" id="KW-0540">Nuclease</keyword>
<protein>
    <recommendedName>
        <fullName evidence="8">DDE Tnp4 domain-containing protein</fullName>
    </recommendedName>
</protein>
<dbReference type="GO" id="GO:0004518">
    <property type="term" value="F:nuclease activity"/>
    <property type="evidence" value="ECO:0007669"/>
    <property type="project" value="UniProtKB-KW"/>
</dbReference>
<evidence type="ECO:0000256" key="3">
    <source>
        <dbReference type="ARBA" id="ARBA00006958"/>
    </source>
</evidence>
<keyword evidence="7" id="KW-0539">Nucleus</keyword>
<evidence type="ECO:0000256" key="7">
    <source>
        <dbReference type="ARBA" id="ARBA00023242"/>
    </source>
</evidence>
<comment type="subcellular location">
    <subcellularLocation>
        <location evidence="2">Nucleus</location>
    </subcellularLocation>
</comment>
<evidence type="ECO:0000256" key="2">
    <source>
        <dbReference type="ARBA" id="ARBA00004123"/>
    </source>
</evidence>
<reference evidence="9" key="1">
    <citation type="submission" date="2023-07" db="EMBL/GenBank/DDBJ databases">
        <title>Chromosome-level genome assembly of Artemia franciscana.</title>
        <authorList>
            <person name="Jo E."/>
        </authorList>
    </citation>
    <scope>NUCLEOTIDE SEQUENCE</scope>
    <source>
        <tissue evidence="9">Whole body</tissue>
    </source>
</reference>
<dbReference type="InterPro" id="IPR027806">
    <property type="entry name" value="HARBI1_dom"/>
</dbReference>
<keyword evidence="6" id="KW-0378">Hydrolase</keyword>
<organism evidence="9 10">
    <name type="scientific">Artemia franciscana</name>
    <name type="common">Brine shrimp</name>
    <name type="synonym">Artemia sanfranciscana</name>
    <dbReference type="NCBI Taxonomy" id="6661"/>
    <lineage>
        <taxon>Eukaryota</taxon>
        <taxon>Metazoa</taxon>
        <taxon>Ecdysozoa</taxon>
        <taxon>Arthropoda</taxon>
        <taxon>Crustacea</taxon>
        <taxon>Branchiopoda</taxon>
        <taxon>Anostraca</taxon>
        <taxon>Artemiidae</taxon>
        <taxon>Artemia</taxon>
    </lineage>
</organism>
<comment type="similarity">
    <text evidence="3">Belongs to the HARBI1 family.</text>
</comment>
<keyword evidence="10" id="KW-1185">Reference proteome</keyword>
<evidence type="ECO:0000259" key="8">
    <source>
        <dbReference type="Pfam" id="PF13359"/>
    </source>
</evidence>
<dbReference type="GO" id="GO:0016787">
    <property type="term" value="F:hydrolase activity"/>
    <property type="evidence" value="ECO:0007669"/>
    <property type="project" value="UniProtKB-KW"/>
</dbReference>
<dbReference type="EMBL" id="JAVRJZ010005869">
    <property type="protein sequence ID" value="KAK2701322.1"/>
    <property type="molecule type" value="Genomic_DNA"/>
</dbReference>
<name>A0AA88KSP6_ARTSF</name>
<proteinExistence type="inferred from homology"/>
<dbReference type="GO" id="GO:0046872">
    <property type="term" value="F:metal ion binding"/>
    <property type="evidence" value="ECO:0007669"/>
    <property type="project" value="UniProtKB-KW"/>
</dbReference>
<dbReference type="Pfam" id="PF13359">
    <property type="entry name" value="DDE_Tnp_4"/>
    <property type="match status" value="1"/>
</dbReference>
<dbReference type="GO" id="GO:0005634">
    <property type="term" value="C:nucleus"/>
    <property type="evidence" value="ECO:0007669"/>
    <property type="project" value="UniProtKB-SubCell"/>
</dbReference>
<keyword evidence="5" id="KW-0479">Metal-binding</keyword>
<sequence length="407" mass="45924">MIEINKGLQDIQYGFRKRRNTDDIMFMILNDALYALENQKVLVAVFLDVKAAFDTMVHRQILDGVLEAKIRGRLLAFSLSFLEDRDMKQCSSKVHDPQVTTVRRRIKFVIIIIIVNAVFQLLDSSDSSSSSDDEVDTNINEIARIFACGVGCLLLNRNEVSRNEGFIDRILPCMSEDEFWTHFRMTRTTFKKLEDYVTKHIEMKGQGGTEPMTIQETCLITVWYLAKQCYLRELSSLFARSVTAVWQAITRVCNILAFICVKDFIRWPGPSEVGDIALSFESSVKSGLPVPGIIGAIDGCHIKIKAPESDQISYLNRRMFHSIIIIAVCLPNKLFSYVSVGFPGSAHDSRVLCNSSLWFGVETSKNAYFTNSNYQVIGDSTFPCLSWLIPVLKDSSAVTSKEKACVQ</sequence>
<evidence type="ECO:0000256" key="4">
    <source>
        <dbReference type="ARBA" id="ARBA00022722"/>
    </source>
</evidence>
<evidence type="ECO:0000313" key="9">
    <source>
        <dbReference type="EMBL" id="KAK2701322.1"/>
    </source>
</evidence>
<evidence type="ECO:0000256" key="5">
    <source>
        <dbReference type="ARBA" id="ARBA00022723"/>
    </source>
</evidence>
<dbReference type="Proteomes" id="UP001187531">
    <property type="component" value="Unassembled WGS sequence"/>
</dbReference>
<gene>
    <name evidence="9" type="ORF">QYM36_020019</name>
</gene>